<keyword evidence="2 3" id="KW-0808">Transferase</keyword>
<gene>
    <name evidence="5" type="ORF">BDY21DRAFT_291864</name>
</gene>
<dbReference type="UniPathway" id="UPA00929">
    <property type="reaction ID" value="UER00894"/>
</dbReference>
<evidence type="ECO:0000256" key="4">
    <source>
        <dbReference type="PIRSR" id="PIRSR000858-1"/>
    </source>
</evidence>
<dbReference type="SMART" id="SM00882">
    <property type="entry name" value="CoA_trans"/>
    <property type="match status" value="2"/>
</dbReference>
<evidence type="ECO:0000313" key="6">
    <source>
        <dbReference type="Proteomes" id="UP000799766"/>
    </source>
</evidence>
<dbReference type="InterPro" id="IPR012792">
    <property type="entry name" value="3-oxoacid_CoA-transf_A"/>
</dbReference>
<organism evidence="5 6">
    <name type="scientific">Lineolata rhizophorae</name>
    <dbReference type="NCBI Taxonomy" id="578093"/>
    <lineage>
        <taxon>Eukaryota</taxon>
        <taxon>Fungi</taxon>
        <taxon>Dikarya</taxon>
        <taxon>Ascomycota</taxon>
        <taxon>Pezizomycotina</taxon>
        <taxon>Dothideomycetes</taxon>
        <taxon>Dothideomycetes incertae sedis</taxon>
        <taxon>Lineolatales</taxon>
        <taxon>Lineolataceae</taxon>
        <taxon>Lineolata</taxon>
    </lineage>
</organism>
<dbReference type="AlphaFoldDB" id="A0A6A6NQX0"/>
<dbReference type="Pfam" id="PF01144">
    <property type="entry name" value="CoA_trans"/>
    <property type="match status" value="2"/>
</dbReference>
<dbReference type="InterPro" id="IPR004164">
    <property type="entry name" value="CoA_transf_AS"/>
</dbReference>
<dbReference type="NCBIfam" id="TIGR02428">
    <property type="entry name" value="pcaJ_scoB_fam"/>
    <property type="match status" value="1"/>
</dbReference>
<dbReference type="InterPro" id="IPR014388">
    <property type="entry name" value="3-oxoacid_CoA-transferase"/>
</dbReference>
<dbReference type="PANTHER" id="PTHR13707">
    <property type="entry name" value="KETOACID-COENZYME A TRANSFERASE"/>
    <property type="match status" value="1"/>
</dbReference>
<evidence type="ECO:0000256" key="2">
    <source>
        <dbReference type="ARBA" id="ARBA00022679"/>
    </source>
</evidence>
<accession>A0A6A6NQX0</accession>
<comment type="pathway">
    <text evidence="3">Ketone metabolism; succinyl-CoA degradation; acetoacetyl-CoA from succinyl-CoA: step 1/1.</text>
</comment>
<protein>
    <recommendedName>
        <fullName evidence="3">Succinyl-CoA:3-ketoacid-coenzyme A transferase</fullName>
        <ecNumber evidence="3">2.8.3.5</ecNumber>
    </recommendedName>
</protein>
<name>A0A6A6NQX0_9PEZI</name>
<dbReference type="EMBL" id="MU001693">
    <property type="protein sequence ID" value="KAF2454131.1"/>
    <property type="molecule type" value="Genomic_DNA"/>
</dbReference>
<comment type="function">
    <text evidence="3">Key enzyme for ketone body catabolism. Transfers the CoA moiety from succinate to acetoacetate. Formation of the enzyme-CoA intermediate proceeds via an unstable anhydride species formed between the carboxylate groups of the enzyme and substrate.</text>
</comment>
<dbReference type="NCBIfam" id="TIGR02429">
    <property type="entry name" value="pcaI_scoA_fam"/>
    <property type="match status" value="1"/>
</dbReference>
<comment type="similarity">
    <text evidence="1 3">Belongs to the 3-oxoacid CoA-transferase family.</text>
</comment>
<feature type="active site" description="5-glutamyl coenzyme A thioester intermediate" evidence="4">
    <location>
        <position position="344"/>
    </location>
</feature>
<dbReference type="Gene3D" id="3.40.1080.10">
    <property type="entry name" value="Glutaconate Coenzyme A-transferase"/>
    <property type="match status" value="2"/>
</dbReference>
<dbReference type="OrthoDB" id="1933379at2759"/>
<dbReference type="PIRSF" id="PIRSF000858">
    <property type="entry name" value="SCOT-t"/>
    <property type="match status" value="1"/>
</dbReference>
<keyword evidence="3" id="KW-0496">Mitochondrion</keyword>
<proteinExistence type="inferred from homology"/>
<dbReference type="Proteomes" id="UP000799766">
    <property type="component" value="Unassembled WGS sequence"/>
</dbReference>
<dbReference type="InterPro" id="IPR037171">
    <property type="entry name" value="NagB/RpiA_transferase-like"/>
</dbReference>
<dbReference type="GO" id="GO:0008260">
    <property type="term" value="F:succinyl-CoA:3-oxo-acid CoA-transferase activity"/>
    <property type="evidence" value="ECO:0007669"/>
    <property type="project" value="UniProtKB-EC"/>
</dbReference>
<keyword evidence="6" id="KW-1185">Reference proteome</keyword>
<reference evidence="5" key="1">
    <citation type="journal article" date="2020" name="Stud. Mycol.">
        <title>101 Dothideomycetes genomes: a test case for predicting lifestyles and emergence of pathogens.</title>
        <authorList>
            <person name="Haridas S."/>
            <person name="Albert R."/>
            <person name="Binder M."/>
            <person name="Bloem J."/>
            <person name="Labutti K."/>
            <person name="Salamov A."/>
            <person name="Andreopoulos B."/>
            <person name="Baker S."/>
            <person name="Barry K."/>
            <person name="Bills G."/>
            <person name="Bluhm B."/>
            <person name="Cannon C."/>
            <person name="Castanera R."/>
            <person name="Culley D."/>
            <person name="Daum C."/>
            <person name="Ezra D."/>
            <person name="Gonzalez J."/>
            <person name="Henrissat B."/>
            <person name="Kuo A."/>
            <person name="Liang C."/>
            <person name="Lipzen A."/>
            <person name="Lutzoni F."/>
            <person name="Magnuson J."/>
            <person name="Mondo S."/>
            <person name="Nolan M."/>
            <person name="Ohm R."/>
            <person name="Pangilinan J."/>
            <person name="Park H.-J."/>
            <person name="Ramirez L."/>
            <person name="Alfaro M."/>
            <person name="Sun H."/>
            <person name="Tritt A."/>
            <person name="Yoshinaga Y."/>
            <person name="Zwiers L.-H."/>
            <person name="Turgeon B."/>
            <person name="Goodwin S."/>
            <person name="Spatafora J."/>
            <person name="Crous P."/>
            <person name="Grigoriev I."/>
        </authorList>
    </citation>
    <scope>NUCLEOTIDE SEQUENCE</scope>
    <source>
        <strain evidence="5">ATCC 16933</strain>
    </source>
</reference>
<dbReference type="PANTHER" id="PTHR13707:SF58">
    <property type="entry name" value="SUCCINYL-COA:3-KETOACID-COENZYME A TRANSFERASE"/>
    <property type="match status" value="1"/>
</dbReference>
<sequence length="517" mass="55419">MRPSGFRIVAALRVSSGGSIHSASARRAFSSSPINLRINKICDSAAEAVKDVKSGQTLLVGGFGFSGVPNSLINALRDRPELKDFTVVSNNAGMPGVGLGQLLETKQIGKMIASYIGENKVFEQMYLSGDIALELTPQGTMAEKCAAGAAGVPAFYTPTAYGTIVQSGELPVKYNKDGTVAMMAPARETRTFNGKQYVMEPAIFGDVALVKVHKADRLGNCQFRKAMNNFNEAMGKNARLTLVEADELVEVGEISPEDIHLQGVYVSKVIQSTEEKKIEKLTFAKSAEEIVGTGSDPAALKREKIIKRAAKELKDGMYVNLGIGMPLATPAFLPQDTEVVLQSENGILGMGRYPNPGEEDPDLINPGKETVTLNVGASVFGSHESFGMIRSGRINLTMLGALQVGQYGDLANFMLPGKVKGIGGAMDLVANPQETKVVVTMEHTDKKGRPKILELCTFPLTGKKCVSTIITDLAVFDVDPIYGLTLIEKVDDISLEELKSKTAAPYKVSENLKSYGS</sequence>
<evidence type="ECO:0000256" key="1">
    <source>
        <dbReference type="ARBA" id="ARBA00007154"/>
    </source>
</evidence>
<dbReference type="InterPro" id="IPR004165">
    <property type="entry name" value="CoA_trans_fam_I"/>
</dbReference>
<dbReference type="InterPro" id="IPR012791">
    <property type="entry name" value="3-oxoacid_CoA-transf_B"/>
</dbReference>
<evidence type="ECO:0000313" key="5">
    <source>
        <dbReference type="EMBL" id="KAF2454131.1"/>
    </source>
</evidence>
<dbReference type="PROSITE" id="PS01274">
    <property type="entry name" value="COA_TRANSF_2"/>
    <property type="match status" value="1"/>
</dbReference>
<dbReference type="EC" id="2.8.3.5" evidence="3"/>
<evidence type="ECO:0000256" key="3">
    <source>
        <dbReference type="PIRNR" id="PIRNR000858"/>
    </source>
</evidence>
<comment type="catalytic activity">
    <reaction evidence="3">
        <text>a 3-oxo acid + succinyl-CoA = a 3-oxoacyl-CoA + succinate</text>
        <dbReference type="Rhea" id="RHEA:24564"/>
        <dbReference type="ChEBI" id="CHEBI:30031"/>
        <dbReference type="ChEBI" id="CHEBI:35973"/>
        <dbReference type="ChEBI" id="CHEBI:57292"/>
        <dbReference type="ChEBI" id="CHEBI:90726"/>
        <dbReference type="EC" id="2.8.3.5"/>
    </reaction>
</comment>
<dbReference type="SUPFAM" id="SSF100950">
    <property type="entry name" value="NagB/RpiA/CoA transferase-like"/>
    <property type="match status" value="2"/>
</dbReference>
<dbReference type="GO" id="GO:0046952">
    <property type="term" value="P:ketone body catabolic process"/>
    <property type="evidence" value="ECO:0007669"/>
    <property type="project" value="InterPro"/>
</dbReference>